<dbReference type="EMBL" id="BNJK01000002">
    <property type="protein sequence ID" value="GHO98629.1"/>
    <property type="molecule type" value="Genomic_DNA"/>
</dbReference>
<gene>
    <name evidence="1" type="ORF">KSF_086770</name>
</gene>
<evidence type="ECO:0000313" key="2">
    <source>
        <dbReference type="Proteomes" id="UP000597444"/>
    </source>
</evidence>
<sequence>MPLPEKTWRDLLRERLDDSGERMRISRELNVNFSTLWRWVAPGSTQKPRVAYLLKLPELFPTTQQGQIRHLLAEEYPEVFPTTTENAAREEEALVAIPSLYYQRVLSALQESDGLSTWAALTLGLKQLATQLVSEREKTSLYLMQISPSQRTLYLREGMIYDDQATLPFSGSSLTTLFFVGSASAPAEAVLTKKVVARGHGELAYPLSRRGKVVGSLWMTTQASFGFSQVQCQLGALYASLFSACFWEKDFYRTDQLSLVPMPSREEQIKWMQQMVGSGYLYSVIDPEAENEKQLIDLETRMTMQGGCFHD</sequence>
<dbReference type="AlphaFoldDB" id="A0A8J3IVI4"/>
<dbReference type="Proteomes" id="UP000597444">
    <property type="component" value="Unassembled WGS sequence"/>
</dbReference>
<evidence type="ECO:0000313" key="1">
    <source>
        <dbReference type="EMBL" id="GHO98629.1"/>
    </source>
</evidence>
<evidence type="ECO:0008006" key="3">
    <source>
        <dbReference type="Google" id="ProtNLM"/>
    </source>
</evidence>
<comment type="caution">
    <text evidence="1">The sequence shown here is derived from an EMBL/GenBank/DDBJ whole genome shotgun (WGS) entry which is preliminary data.</text>
</comment>
<name>A0A8J3IVI4_9CHLR</name>
<proteinExistence type="predicted"/>
<keyword evidence="2" id="KW-1185">Reference proteome</keyword>
<reference evidence="1" key="1">
    <citation type="submission" date="2020-10" db="EMBL/GenBank/DDBJ databases">
        <title>Taxonomic study of unclassified bacteria belonging to the class Ktedonobacteria.</title>
        <authorList>
            <person name="Yabe S."/>
            <person name="Wang C.M."/>
            <person name="Zheng Y."/>
            <person name="Sakai Y."/>
            <person name="Cavaletti L."/>
            <person name="Monciardini P."/>
            <person name="Donadio S."/>
        </authorList>
    </citation>
    <scope>NUCLEOTIDE SEQUENCE</scope>
    <source>
        <strain evidence="1">ID150040</strain>
    </source>
</reference>
<dbReference type="RefSeq" id="WP_220209335.1">
    <property type="nucleotide sequence ID" value="NZ_BNJK01000002.1"/>
</dbReference>
<accession>A0A8J3IVI4</accession>
<protein>
    <recommendedName>
        <fullName evidence="3">GAF domain-containing protein</fullName>
    </recommendedName>
</protein>
<organism evidence="1 2">
    <name type="scientific">Reticulibacter mediterranei</name>
    <dbReference type="NCBI Taxonomy" id="2778369"/>
    <lineage>
        <taxon>Bacteria</taxon>
        <taxon>Bacillati</taxon>
        <taxon>Chloroflexota</taxon>
        <taxon>Ktedonobacteria</taxon>
        <taxon>Ktedonobacterales</taxon>
        <taxon>Reticulibacteraceae</taxon>
        <taxon>Reticulibacter</taxon>
    </lineage>
</organism>